<keyword evidence="3" id="KW-1185">Reference proteome</keyword>
<dbReference type="AlphaFoldDB" id="A0A4P9W2E9"/>
<organism evidence="2 3">
    <name type="scientific">Blyttiomyces helicus</name>
    <dbReference type="NCBI Taxonomy" id="388810"/>
    <lineage>
        <taxon>Eukaryota</taxon>
        <taxon>Fungi</taxon>
        <taxon>Fungi incertae sedis</taxon>
        <taxon>Chytridiomycota</taxon>
        <taxon>Chytridiomycota incertae sedis</taxon>
        <taxon>Chytridiomycetes</taxon>
        <taxon>Chytridiomycetes incertae sedis</taxon>
        <taxon>Blyttiomyces</taxon>
    </lineage>
</organism>
<evidence type="ECO:0000313" key="3">
    <source>
        <dbReference type="Proteomes" id="UP000269721"/>
    </source>
</evidence>
<dbReference type="Proteomes" id="UP000269721">
    <property type="component" value="Unassembled WGS sequence"/>
</dbReference>
<sequence length="122" mass="13451">MVWPRASDGTEVGECPSVCLARYLFTIFHFSPAHQQIQELDLFETISEVLVNTVSHDPISGRGSIAHIITLDMIITCTLKDLRENENTGGWKMGGSWRSRNQTPPDRDTLSDAYSSGPGALS</sequence>
<accession>A0A4P9W2E9</accession>
<feature type="region of interest" description="Disordered" evidence="1">
    <location>
        <begin position="87"/>
        <end position="122"/>
    </location>
</feature>
<evidence type="ECO:0000256" key="1">
    <source>
        <dbReference type="SAM" id="MobiDB-lite"/>
    </source>
</evidence>
<protein>
    <submittedName>
        <fullName evidence="2">Uncharacterized protein</fullName>
    </submittedName>
</protein>
<reference evidence="3" key="1">
    <citation type="journal article" date="2018" name="Nat. Microbiol.">
        <title>Leveraging single-cell genomics to expand the fungal tree of life.</title>
        <authorList>
            <person name="Ahrendt S.R."/>
            <person name="Quandt C.A."/>
            <person name="Ciobanu D."/>
            <person name="Clum A."/>
            <person name="Salamov A."/>
            <person name="Andreopoulos B."/>
            <person name="Cheng J.F."/>
            <person name="Woyke T."/>
            <person name="Pelin A."/>
            <person name="Henrissat B."/>
            <person name="Reynolds N.K."/>
            <person name="Benny G.L."/>
            <person name="Smith M.E."/>
            <person name="James T.Y."/>
            <person name="Grigoriev I.V."/>
        </authorList>
    </citation>
    <scope>NUCLEOTIDE SEQUENCE [LARGE SCALE GENOMIC DNA]</scope>
</reference>
<name>A0A4P9W2E9_9FUNG</name>
<evidence type="ECO:0000313" key="2">
    <source>
        <dbReference type="EMBL" id="RKO84256.1"/>
    </source>
</evidence>
<dbReference type="EMBL" id="ML000311">
    <property type="protein sequence ID" value="RKO84256.1"/>
    <property type="molecule type" value="Genomic_DNA"/>
</dbReference>
<gene>
    <name evidence="2" type="ORF">BDK51DRAFT_40677</name>
</gene>
<proteinExistence type="predicted"/>